<dbReference type="EMBL" id="JAERRB010000011">
    <property type="protein sequence ID" value="MBL0744600.1"/>
    <property type="molecule type" value="Genomic_DNA"/>
</dbReference>
<keyword evidence="2" id="KW-1185">Reference proteome</keyword>
<dbReference type="Proteomes" id="UP000613030">
    <property type="component" value="Unassembled WGS sequence"/>
</dbReference>
<comment type="caution">
    <text evidence="1">The sequence shown here is derived from an EMBL/GenBank/DDBJ whole genome shotgun (WGS) entry which is preliminary data.</text>
</comment>
<organism evidence="1 2">
    <name type="scientific">Chryseolinea lacunae</name>
    <dbReference type="NCBI Taxonomy" id="2801331"/>
    <lineage>
        <taxon>Bacteria</taxon>
        <taxon>Pseudomonadati</taxon>
        <taxon>Bacteroidota</taxon>
        <taxon>Cytophagia</taxon>
        <taxon>Cytophagales</taxon>
        <taxon>Fulvivirgaceae</taxon>
        <taxon>Chryseolinea</taxon>
    </lineage>
</organism>
<proteinExistence type="predicted"/>
<protein>
    <submittedName>
        <fullName evidence="1">Uncharacterized protein</fullName>
    </submittedName>
</protein>
<reference evidence="1 2" key="1">
    <citation type="submission" date="2021-01" db="EMBL/GenBank/DDBJ databases">
        <title>Chryseolinea sp. Jin1 Genome sequencing and assembly.</title>
        <authorList>
            <person name="Kim I."/>
        </authorList>
    </citation>
    <scope>NUCLEOTIDE SEQUENCE [LARGE SCALE GENOMIC DNA]</scope>
    <source>
        <strain evidence="1 2">Jin1</strain>
    </source>
</reference>
<sequence length="51" mass="5623">MARIYIVPPFTEYPASAYDAKKNPFMMLADAVRQSRIFSRGQNGELSGGGL</sequence>
<dbReference type="RefSeq" id="WP_202014300.1">
    <property type="nucleotide sequence ID" value="NZ_JAERRB010000011.1"/>
</dbReference>
<evidence type="ECO:0000313" key="1">
    <source>
        <dbReference type="EMBL" id="MBL0744600.1"/>
    </source>
</evidence>
<gene>
    <name evidence="1" type="ORF">JI741_25425</name>
</gene>
<accession>A0ABS1KYR6</accession>
<evidence type="ECO:0000313" key="2">
    <source>
        <dbReference type="Proteomes" id="UP000613030"/>
    </source>
</evidence>
<name>A0ABS1KYR6_9BACT</name>